<dbReference type="Gene3D" id="3.30.9.10">
    <property type="entry name" value="D-Amino Acid Oxidase, subunit A, domain 2"/>
    <property type="match status" value="1"/>
</dbReference>
<dbReference type="EC" id="1.-.-.-" evidence="3"/>
<feature type="domain" description="FAD dependent oxidoreductase" evidence="2">
    <location>
        <begin position="2"/>
        <end position="338"/>
    </location>
</feature>
<dbReference type="InterPro" id="IPR006076">
    <property type="entry name" value="FAD-dep_OxRdtase"/>
</dbReference>
<dbReference type="InterPro" id="IPR036188">
    <property type="entry name" value="FAD/NAD-bd_sf"/>
</dbReference>
<organism evidence="3 4">
    <name type="scientific">Halosegnis marinus</name>
    <dbReference type="NCBI Taxonomy" id="3034023"/>
    <lineage>
        <taxon>Archaea</taxon>
        <taxon>Methanobacteriati</taxon>
        <taxon>Methanobacteriota</taxon>
        <taxon>Stenosarchaea group</taxon>
        <taxon>Halobacteria</taxon>
        <taxon>Halobacteriales</taxon>
        <taxon>Natronomonadaceae</taxon>
        <taxon>Halosegnis</taxon>
    </lineage>
</organism>
<name>A0ABD5ZRA8_9EURY</name>
<dbReference type="AlphaFoldDB" id="A0ABD5ZRA8"/>
<dbReference type="PANTHER" id="PTHR13847">
    <property type="entry name" value="SARCOSINE DEHYDROGENASE-RELATED"/>
    <property type="match status" value="1"/>
</dbReference>
<reference evidence="3 4" key="1">
    <citation type="journal article" date="2019" name="Int. J. Syst. Evol. Microbiol.">
        <title>The Global Catalogue of Microorganisms (GCM) 10K type strain sequencing project: providing services to taxonomists for standard genome sequencing and annotation.</title>
        <authorList>
            <consortium name="The Broad Institute Genomics Platform"/>
            <consortium name="The Broad Institute Genome Sequencing Center for Infectious Disease"/>
            <person name="Wu L."/>
            <person name="Ma J."/>
        </authorList>
    </citation>
    <scope>NUCLEOTIDE SEQUENCE [LARGE SCALE GENOMIC DNA]</scope>
    <source>
        <strain evidence="3 4">DT85</strain>
    </source>
</reference>
<comment type="caution">
    <text evidence="3">The sequence shown here is derived from an EMBL/GenBank/DDBJ whole genome shotgun (WGS) entry which is preliminary data.</text>
</comment>
<keyword evidence="1 3" id="KW-0560">Oxidoreductase</keyword>
<dbReference type="EMBL" id="JBHTAP010000001">
    <property type="protein sequence ID" value="MFC7235782.1"/>
    <property type="molecule type" value="Genomic_DNA"/>
</dbReference>
<dbReference type="SUPFAM" id="SSF51905">
    <property type="entry name" value="FAD/NAD(P)-binding domain"/>
    <property type="match status" value="1"/>
</dbReference>
<proteinExistence type="predicted"/>
<sequence>MDIAVVGGGAVGATLAYDLAEDAEVTLYEADELAAGASGRAAGLCYDAFSDRRDAELATRALERFRGLAGGGGFAFTDCPYVWLVRETGEEADERRAAEVREQAERMRDHGLDVTTLSGEEVAARFPGVVGGDVAVAAVAESAGYADPESYTKTIGLLARARGADIREGTPATLTEDGDVRTADGIEEHDAVVVAAGAHTREVVRDVAPIPVKPYRVQALVTEAADADPPMLFDATNGFYLRPHGEGLLVGNGTEPVEQDPDDWDREADTDFREDCVTYQERALGWSWPEARSWAGLCTATPDGDPLVGELADGVHVATGWQGHGFMRAPAVAERLAAQVLGEGEGIQGFDPRRFDGDEQFEIVEGMDVERR</sequence>
<evidence type="ECO:0000313" key="3">
    <source>
        <dbReference type="EMBL" id="MFC7235782.1"/>
    </source>
</evidence>
<keyword evidence="4" id="KW-1185">Reference proteome</keyword>
<dbReference type="GO" id="GO:0016491">
    <property type="term" value="F:oxidoreductase activity"/>
    <property type="evidence" value="ECO:0007669"/>
    <property type="project" value="UniProtKB-KW"/>
</dbReference>
<protein>
    <submittedName>
        <fullName evidence="3">NAD(P)/FAD-dependent oxidoreductase</fullName>
        <ecNumber evidence="3">1.-.-.-</ecNumber>
    </submittedName>
</protein>
<accession>A0ABD5ZRA8</accession>
<dbReference type="RefSeq" id="WP_276233923.1">
    <property type="nucleotide sequence ID" value="NZ_CP119802.1"/>
</dbReference>
<dbReference type="Gene3D" id="3.50.50.60">
    <property type="entry name" value="FAD/NAD(P)-binding domain"/>
    <property type="match status" value="1"/>
</dbReference>
<evidence type="ECO:0000259" key="2">
    <source>
        <dbReference type="Pfam" id="PF01266"/>
    </source>
</evidence>
<dbReference type="Pfam" id="PF01266">
    <property type="entry name" value="DAO"/>
    <property type="match status" value="1"/>
</dbReference>
<dbReference type="PANTHER" id="PTHR13847:SF287">
    <property type="entry name" value="FAD-DEPENDENT OXIDOREDUCTASE DOMAIN-CONTAINING PROTEIN 1"/>
    <property type="match status" value="1"/>
</dbReference>
<dbReference type="GeneID" id="79267480"/>
<evidence type="ECO:0000256" key="1">
    <source>
        <dbReference type="ARBA" id="ARBA00023002"/>
    </source>
</evidence>
<dbReference type="Proteomes" id="UP001596398">
    <property type="component" value="Unassembled WGS sequence"/>
</dbReference>
<gene>
    <name evidence="3" type="ORF">ACFQJ4_10690</name>
</gene>
<evidence type="ECO:0000313" key="4">
    <source>
        <dbReference type="Proteomes" id="UP001596398"/>
    </source>
</evidence>